<dbReference type="GeneID" id="113521352"/>
<dbReference type="FunCoup" id="A0A6J1X053">
    <property type="interactions" value="89"/>
</dbReference>
<evidence type="ECO:0000313" key="1">
    <source>
        <dbReference type="Proteomes" id="UP001652740"/>
    </source>
</evidence>
<dbReference type="GO" id="GO:0030337">
    <property type="term" value="F:DNA polymerase processivity factor activity"/>
    <property type="evidence" value="ECO:0007669"/>
    <property type="project" value="TreeGrafter"/>
</dbReference>
<dbReference type="GO" id="GO:0042645">
    <property type="term" value="C:mitochondrial nucleoid"/>
    <property type="evidence" value="ECO:0007669"/>
    <property type="project" value="TreeGrafter"/>
</dbReference>
<dbReference type="Proteomes" id="UP001652740">
    <property type="component" value="Unplaced"/>
</dbReference>
<dbReference type="KEGG" id="gmw:113521352"/>
<sequence>MLSLRVLYSRYYPVIVPKCVFSQDLEKKYTVEEKTKILQVINDNADELSKYDIAKAKLKKVKQWKSENGQLKCISDTQMIEGFSERIAHRLFNSILDGPTDRSELSHKIKGQILHPHLSDSIRQECSQVLAVYVAVNSVCWTLIDKRNYEVLEWKYHSIDYPEGKKMQITDILNIAWKVTQQLPTADICVMKAEPTTLRAAGSDPNNPKVLAVNLQKSQMVAMIVSLINAKSNNINTSLNPDENASKLVKDFNHKVYFLRPALPYRLYGTLVGNEKVSTDQTVEMLLQEINEKTSNNSKVYISPPIKHMFRSQNDLKKDMLGHCLLLGLTFMDLCIYKNQESINKLVKRND</sequence>
<dbReference type="PANTHER" id="PTHR21053:SF2">
    <property type="entry name" value="TRANSCRIPTION ELONGATION FACTOR, MITOCHONDRIAL"/>
    <property type="match status" value="1"/>
</dbReference>
<evidence type="ECO:0000313" key="2">
    <source>
        <dbReference type="RefSeq" id="XP_026762675.2"/>
    </source>
</evidence>
<name>A0A6J1X053_GALME</name>
<dbReference type="GO" id="GO:0006392">
    <property type="term" value="P:transcription elongation by mitochondrial RNA polymerase"/>
    <property type="evidence" value="ECO:0007669"/>
    <property type="project" value="InterPro"/>
</dbReference>
<proteinExistence type="predicted"/>
<protein>
    <submittedName>
        <fullName evidence="2">Uncharacterized protein LOC113521352</fullName>
    </submittedName>
</protein>
<dbReference type="RefSeq" id="XP_026762675.2">
    <property type="nucleotide sequence ID" value="XM_026906874.3"/>
</dbReference>
<accession>A0A6J1X053</accession>
<gene>
    <name evidence="2" type="primary">LOC113521352</name>
</gene>
<keyword evidence="1" id="KW-1185">Reference proteome</keyword>
<dbReference type="InterPro" id="IPR039150">
    <property type="entry name" value="TEFM"/>
</dbReference>
<dbReference type="InParanoid" id="A0A6J1X053"/>
<organism evidence="1 2">
    <name type="scientific">Galleria mellonella</name>
    <name type="common">Greater wax moth</name>
    <dbReference type="NCBI Taxonomy" id="7137"/>
    <lineage>
        <taxon>Eukaryota</taxon>
        <taxon>Metazoa</taxon>
        <taxon>Ecdysozoa</taxon>
        <taxon>Arthropoda</taxon>
        <taxon>Hexapoda</taxon>
        <taxon>Insecta</taxon>
        <taxon>Pterygota</taxon>
        <taxon>Neoptera</taxon>
        <taxon>Endopterygota</taxon>
        <taxon>Lepidoptera</taxon>
        <taxon>Glossata</taxon>
        <taxon>Ditrysia</taxon>
        <taxon>Pyraloidea</taxon>
        <taxon>Pyralidae</taxon>
        <taxon>Galleriinae</taxon>
        <taxon>Galleria</taxon>
    </lineage>
</organism>
<reference evidence="2" key="1">
    <citation type="submission" date="2025-08" db="UniProtKB">
        <authorList>
            <consortium name="RefSeq"/>
        </authorList>
    </citation>
    <scope>IDENTIFICATION</scope>
    <source>
        <tissue evidence="2">Whole larvae</tissue>
    </source>
</reference>
<dbReference type="PANTHER" id="PTHR21053">
    <property type="entry name" value="TRANSCRIPTION ELONGATION FACTOR, MITOCHONDRIAL"/>
    <property type="match status" value="1"/>
</dbReference>
<dbReference type="AlphaFoldDB" id="A0A6J1X053"/>